<proteinExistence type="predicted"/>
<organism evidence="1 2">
    <name type="scientific">Bradyrhizobium diazoefficiens (strain JCM 10833 / BCRC 13528 / IAM 13628 / NBRC 14792 / USDA 110)</name>
    <dbReference type="NCBI Taxonomy" id="224911"/>
    <lineage>
        <taxon>Bacteria</taxon>
        <taxon>Pseudomonadati</taxon>
        <taxon>Pseudomonadota</taxon>
        <taxon>Alphaproteobacteria</taxon>
        <taxon>Hyphomicrobiales</taxon>
        <taxon>Nitrobacteraceae</taxon>
        <taxon>Bradyrhizobium</taxon>
    </lineage>
</organism>
<dbReference type="SUPFAM" id="SSF54909">
    <property type="entry name" value="Dimeric alpha+beta barrel"/>
    <property type="match status" value="1"/>
</dbReference>
<dbReference type="InParanoid" id="Q89VB1"/>
<protein>
    <submittedName>
        <fullName evidence="1">Blr1136 protein</fullName>
    </submittedName>
</protein>
<reference evidence="2" key="1">
    <citation type="journal article" date="2002" name="DNA Res.">
        <title>Complete genomic sequence of nitrogen-fixing symbiotic bacterium Bradyrhizobium japonicum USDA110.</title>
        <authorList>
            <person name="Kaneko T."/>
            <person name="Nakamura Y."/>
            <person name="Sato S."/>
            <person name="Minamisawa K."/>
            <person name="Uchiumi T."/>
            <person name="Sasamoto S."/>
            <person name="Watanabe A."/>
            <person name="Idesawa K."/>
            <person name="Iriguchi M."/>
            <person name="Kawashima K."/>
            <person name="Kohara M."/>
            <person name="Matsumoto M."/>
            <person name="Shimpo S."/>
            <person name="Tsuruoka H."/>
            <person name="Wada T."/>
            <person name="Yamada M."/>
            <person name="Tabata S."/>
        </authorList>
    </citation>
    <scope>NUCLEOTIDE SEQUENCE [LARGE SCALE GENOMIC DNA]</scope>
    <source>
        <strain evidence="2">JCM 10833 / BCRC 13528 / IAM 13628 / NBRC 14792 / USDA 110</strain>
    </source>
</reference>
<gene>
    <name evidence="1" type="ordered locus">blr1136</name>
</gene>
<dbReference type="EnsemblBacteria" id="BAC46401">
    <property type="protein sequence ID" value="BAC46401"/>
    <property type="gene ID" value="BAC46401"/>
</dbReference>
<dbReference type="STRING" id="224911.AAV28_02560"/>
<dbReference type="InterPro" id="IPR011008">
    <property type="entry name" value="Dimeric_a/b-barrel"/>
</dbReference>
<dbReference type="AlphaFoldDB" id="Q89VB1"/>
<evidence type="ECO:0000313" key="2">
    <source>
        <dbReference type="Proteomes" id="UP000002526"/>
    </source>
</evidence>
<dbReference type="Gene3D" id="3.30.70.100">
    <property type="match status" value="1"/>
</dbReference>
<dbReference type="Proteomes" id="UP000002526">
    <property type="component" value="Chromosome"/>
</dbReference>
<accession>Q89VB1</accession>
<dbReference type="EMBL" id="BA000040">
    <property type="protein sequence ID" value="BAC46401.1"/>
    <property type="molecule type" value="Genomic_DNA"/>
</dbReference>
<sequence>MLRLSHIMTRRAVLDERQNRDGSVAAISANTAQGVFPQDSALQASERRMIARIWRAAATRDKAALYQHHFATRVVPHLEAIDGFSGASLLRREVEGGTEMLALTLWQGLDSIRAFTGPDPDKAVVDPEAQAMLTAFDATAANYEVVVDIRQNVRGAVAAPQVERST</sequence>
<keyword evidence="2" id="KW-1185">Reference proteome</keyword>
<dbReference type="eggNOG" id="COG2329">
    <property type="taxonomic scope" value="Bacteria"/>
</dbReference>
<dbReference type="KEGG" id="bja:blr1136"/>
<dbReference type="HOGENOM" id="CLU_1599555_0_0_5"/>
<name>Q89VB1_BRADU</name>
<dbReference type="OrthoDB" id="7210869at2"/>
<dbReference type="PATRIC" id="fig|224911.5.peg.1176"/>
<evidence type="ECO:0000313" key="1">
    <source>
        <dbReference type="EMBL" id="BAC46401.1"/>
    </source>
</evidence>